<keyword evidence="1 2" id="KW-0663">Pyridoxal phosphate</keyword>
<dbReference type="Pfam" id="PF01168">
    <property type="entry name" value="Ala_racemase_N"/>
    <property type="match status" value="1"/>
</dbReference>
<evidence type="ECO:0000259" key="5">
    <source>
        <dbReference type="Pfam" id="PF01168"/>
    </source>
</evidence>
<dbReference type="Proteomes" id="UP000056090">
    <property type="component" value="Chromosome"/>
</dbReference>
<dbReference type="AlphaFoldDB" id="A0A075NYW4"/>
<dbReference type="EMBL" id="CP008849">
    <property type="protein sequence ID" value="AIF99824.1"/>
    <property type="molecule type" value="Genomic_DNA"/>
</dbReference>
<dbReference type="InterPro" id="IPR011078">
    <property type="entry name" value="PyrdxlP_homeostasis"/>
</dbReference>
<comment type="cofactor">
    <cofactor evidence="3">
        <name>pyridoxal 5'-phosphate</name>
        <dbReference type="ChEBI" id="CHEBI:597326"/>
    </cofactor>
</comment>
<evidence type="ECO:0000313" key="6">
    <source>
        <dbReference type="EMBL" id="AIF99824.1"/>
    </source>
</evidence>
<dbReference type="CDD" id="cd06824">
    <property type="entry name" value="PLPDE_III_Yggs_like"/>
    <property type="match status" value="1"/>
</dbReference>
<dbReference type="Gene3D" id="3.20.20.10">
    <property type="entry name" value="Alanine racemase"/>
    <property type="match status" value="1"/>
</dbReference>
<comment type="similarity">
    <text evidence="2 4">Belongs to the pyridoxal phosphate-binding protein YggS/PROSC family.</text>
</comment>
<name>A0A075NYW4_9ALTE</name>
<reference evidence="6 7" key="1">
    <citation type="submission" date="2014-06" db="EMBL/GenBank/DDBJ databases">
        <title>Genomes of Alteromonas australica, a world apart.</title>
        <authorList>
            <person name="Gonzaga A."/>
            <person name="Lopez-Perez M."/>
            <person name="Rodriguez-Valera F."/>
        </authorList>
    </citation>
    <scope>NUCLEOTIDE SEQUENCE [LARGE SCALE GENOMIC DNA]</scope>
    <source>
        <strain evidence="6 7">H 17</strain>
    </source>
</reference>
<keyword evidence="7" id="KW-1185">Reference proteome</keyword>
<evidence type="ECO:0000256" key="1">
    <source>
        <dbReference type="ARBA" id="ARBA00022898"/>
    </source>
</evidence>
<evidence type="ECO:0000256" key="2">
    <source>
        <dbReference type="HAMAP-Rule" id="MF_02087"/>
    </source>
</evidence>
<comment type="function">
    <text evidence="2">Pyridoxal 5'-phosphate (PLP)-binding protein, which is involved in PLP homeostasis.</text>
</comment>
<dbReference type="InterPro" id="IPR001608">
    <property type="entry name" value="Ala_racemase_N"/>
</dbReference>
<dbReference type="GeneID" id="78256135"/>
<dbReference type="RefSeq" id="WP_044057883.1">
    <property type="nucleotide sequence ID" value="NZ_CBCSKJ010000002.1"/>
</dbReference>
<evidence type="ECO:0000256" key="3">
    <source>
        <dbReference type="PIRSR" id="PIRSR004848-1"/>
    </source>
</evidence>
<evidence type="ECO:0000256" key="4">
    <source>
        <dbReference type="RuleBase" id="RU004514"/>
    </source>
</evidence>
<dbReference type="GO" id="GO:0030170">
    <property type="term" value="F:pyridoxal phosphate binding"/>
    <property type="evidence" value="ECO:0007669"/>
    <property type="project" value="UniProtKB-UniRule"/>
</dbReference>
<dbReference type="eggNOG" id="COG0325">
    <property type="taxonomic scope" value="Bacteria"/>
</dbReference>
<evidence type="ECO:0000313" key="7">
    <source>
        <dbReference type="Proteomes" id="UP000056090"/>
    </source>
</evidence>
<dbReference type="PANTHER" id="PTHR10146">
    <property type="entry name" value="PROLINE SYNTHETASE CO-TRANSCRIBED BACTERIAL HOMOLOG PROTEIN"/>
    <property type="match status" value="1"/>
</dbReference>
<organism evidence="6 7">
    <name type="scientific">Alteromonas australica</name>
    <dbReference type="NCBI Taxonomy" id="589873"/>
    <lineage>
        <taxon>Bacteria</taxon>
        <taxon>Pseudomonadati</taxon>
        <taxon>Pseudomonadota</taxon>
        <taxon>Gammaproteobacteria</taxon>
        <taxon>Alteromonadales</taxon>
        <taxon>Alteromonadaceae</taxon>
        <taxon>Alteromonas/Salinimonas group</taxon>
        <taxon>Alteromonas</taxon>
    </lineage>
</organism>
<dbReference type="PROSITE" id="PS01211">
    <property type="entry name" value="UPF0001"/>
    <property type="match status" value="1"/>
</dbReference>
<proteinExistence type="inferred from homology"/>
<dbReference type="PANTHER" id="PTHR10146:SF14">
    <property type="entry name" value="PYRIDOXAL PHOSPHATE HOMEOSTASIS PROTEIN"/>
    <property type="match status" value="1"/>
</dbReference>
<dbReference type="HAMAP" id="MF_02087">
    <property type="entry name" value="PLP_homeostasis"/>
    <property type="match status" value="1"/>
</dbReference>
<dbReference type="NCBIfam" id="TIGR00044">
    <property type="entry name" value="YggS family pyridoxal phosphate-dependent enzyme"/>
    <property type="match status" value="1"/>
</dbReference>
<dbReference type="InterPro" id="IPR029066">
    <property type="entry name" value="PLP-binding_barrel"/>
</dbReference>
<feature type="modified residue" description="N6-(pyridoxal phosphate)lysine" evidence="2 3">
    <location>
        <position position="36"/>
    </location>
</feature>
<gene>
    <name evidence="6" type="ORF">EP13_14660</name>
</gene>
<dbReference type="KEGG" id="aal:EP13_14660"/>
<sequence length="232" mass="25832">MQTIAERLETAHAEIASATAKSHRPSNSVKLLAVSKTKPVSDIIAAYEAGQRLFGENYVQEGVDKVQELSHLSDIEWHMIGPIQSNKTKIVAEHFHWVQSVSREKIARRLNDQRPAHLPPLNVCIQLNIDDEQSKSGINKEEFGYLAQLIEGLPRLVLRGIMAIPKANPSTQEQQATLSALKEIFDQYHTSLSNFDTLSVGMSNDMQEAIYHGSTMVRIGTAIFGQRNNTTS</sequence>
<feature type="domain" description="Alanine racemase N-terminal" evidence="5">
    <location>
        <begin position="21"/>
        <end position="227"/>
    </location>
</feature>
<dbReference type="PIRSF" id="PIRSF004848">
    <property type="entry name" value="YBL036c_PLPDEIII"/>
    <property type="match status" value="1"/>
</dbReference>
<dbReference type="SUPFAM" id="SSF51419">
    <property type="entry name" value="PLP-binding barrel"/>
    <property type="match status" value="1"/>
</dbReference>
<dbReference type="FunFam" id="3.20.20.10:FF:000018">
    <property type="entry name" value="Pyridoxal phosphate homeostasis protein"/>
    <property type="match status" value="1"/>
</dbReference>
<accession>A0A075NYW4</accession>
<protein>
    <recommendedName>
        <fullName evidence="2">Pyridoxal phosphate homeostasis protein</fullName>
        <shortName evidence="2">PLP homeostasis protein</shortName>
    </recommendedName>
</protein>